<feature type="signal peptide" evidence="1">
    <location>
        <begin position="1"/>
        <end position="25"/>
    </location>
</feature>
<protein>
    <recommendedName>
        <fullName evidence="4">Outer membrane lipoprotein carrier protein LolA</fullName>
    </recommendedName>
</protein>
<dbReference type="RefSeq" id="WP_191727857.1">
    <property type="nucleotide sequence ID" value="NZ_JACSQJ010000001.1"/>
</dbReference>
<keyword evidence="3" id="KW-1185">Reference proteome</keyword>
<evidence type="ECO:0000313" key="2">
    <source>
        <dbReference type="EMBL" id="MBD7986584.1"/>
    </source>
</evidence>
<evidence type="ECO:0000313" key="3">
    <source>
        <dbReference type="Proteomes" id="UP000647183"/>
    </source>
</evidence>
<name>A0ABR8UFY8_9GAMM</name>
<feature type="chain" id="PRO_5046344702" description="Outer membrane lipoprotein carrier protein LolA" evidence="1">
    <location>
        <begin position="26"/>
        <end position="238"/>
    </location>
</feature>
<accession>A0ABR8UFY8</accession>
<organism evidence="2 3">
    <name type="scientific">Luteimonas colneyensis</name>
    <dbReference type="NCBI Taxonomy" id="2762230"/>
    <lineage>
        <taxon>Bacteria</taxon>
        <taxon>Pseudomonadati</taxon>
        <taxon>Pseudomonadota</taxon>
        <taxon>Gammaproteobacteria</taxon>
        <taxon>Lysobacterales</taxon>
        <taxon>Lysobacteraceae</taxon>
        <taxon>Luteimonas</taxon>
    </lineage>
</organism>
<keyword evidence="1" id="KW-0732">Signal</keyword>
<reference evidence="2 3" key="1">
    <citation type="submission" date="2020-08" db="EMBL/GenBank/DDBJ databases">
        <title>A Genomic Blueprint of the Chicken Gut Microbiome.</title>
        <authorList>
            <person name="Gilroy R."/>
            <person name="Ravi A."/>
            <person name="Getino M."/>
            <person name="Pursley I."/>
            <person name="Horton D.L."/>
            <person name="Alikhan N.-F."/>
            <person name="Baker D."/>
            <person name="Gharbi K."/>
            <person name="Hall N."/>
            <person name="Watson M."/>
            <person name="Adriaenssens E.M."/>
            <person name="Foster-Nyarko E."/>
            <person name="Jarju S."/>
            <person name="Secka A."/>
            <person name="Antonio M."/>
            <person name="Oren A."/>
            <person name="Chaudhuri R."/>
            <person name="La Ragione R.M."/>
            <person name="Hildebrand F."/>
            <person name="Pallen M.J."/>
        </authorList>
    </citation>
    <scope>NUCLEOTIDE SEQUENCE [LARGE SCALE GENOMIC DNA]</scope>
    <source>
        <strain evidence="2 3">Sa2BVA3</strain>
    </source>
</reference>
<sequence length="238" mass="24363">MPAVHHAPLLLLAMLSAIVAPGALADTGEGAARDGGAADTISTPVPAGDQAQAAVAAVLVATLGERFDDPMLELRLGPASLEPGAAGEQVVQGAGQLRLGGSGQDWLAFHYRSRYDAGFGTAGYPDITLGGDGEGEGERFVPNDAALMAELEARLASGLEALPGAGRVYLQFDDISSLQSGQRFLRIDARGIADFGPGGSTAASVDAIYDLQGRRWLSIEHTLAPNIVAHDDGGTAGY</sequence>
<proteinExistence type="predicted"/>
<comment type="caution">
    <text evidence="2">The sequence shown here is derived from an EMBL/GenBank/DDBJ whole genome shotgun (WGS) entry which is preliminary data.</text>
</comment>
<dbReference type="Proteomes" id="UP000647183">
    <property type="component" value="Unassembled WGS sequence"/>
</dbReference>
<evidence type="ECO:0000256" key="1">
    <source>
        <dbReference type="SAM" id="SignalP"/>
    </source>
</evidence>
<gene>
    <name evidence="2" type="ORF">H9645_00900</name>
</gene>
<evidence type="ECO:0008006" key="4">
    <source>
        <dbReference type="Google" id="ProtNLM"/>
    </source>
</evidence>
<dbReference type="EMBL" id="JACSQJ010000001">
    <property type="protein sequence ID" value="MBD7986584.1"/>
    <property type="molecule type" value="Genomic_DNA"/>
</dbReference>